<dbReference type="GO" id="GO:0005886">
    <property type="term" value="C:plasma membrane"/>
    <property type="evidence" value="ECO:0007669"/>
    <property type="project" value="UniProtKB-SubCell"/>
</dbReference>
<keyword evidence="8" id="KW-1003">Cell membrane</keyword>
<evidence type="ECO:0000256" key="2">
    <source>
        <dbReference type="ARBA" id="ARBA00022692"/>
    </source>
</evidence>
<evidence type="ECO:0000256" key="7">
    <source>
        <dbReference type="ARBA" id="ARBA00023306"/>
    </source>
</evidence>
<sequence length="564" mass="65487">MEYILGVIILILALVIWSYLTKKKHFKEIDRLEARKNEIMASPVLEELSKVKQLNMTGETEVMFERWRSEWDAIITVHMPDVEELFFDAEEYVDKFRLRRSKEVQQKVSVKLNEIEATIQKILAELDDLVGSEEKNRVEIEEIKEKYRHLKKSLLAHRHTYGNAADRLETLLDEVTGILQQYETATENGNYLNARELVLLIKDKLASVEHKMEMIPDLMAEGLVALPNQLAELKDGYLDMVNQGYPLEHLQFDKEIFQLEQELEHYKAQIDVAETDEVAKGIQDLNESVNVLYDLLEKEVLSRQYVLENKVKINEQIQILEYENDKQKAETVIVQHSYHLNENELEGQRKLEKHIQSLSKRYRLLSLKIAENASSNSVLGEEMQEIADKIQNLKDEQVIFTGKLQALRKDEMEARETLQELRRKMSETARIISKSNIPGLPEDYKAYLREAKESLADVEDKLEEKPLDMASVQIFLEKTVASVGELLEKTETLIEKMYLAEKVIQHGNRYRSKYPSVAEALRLAEEKFRDYEYEDALNTAATAIDKVEPGSLKRMNADLEHISS</sequence>
<dbReference type="HAMAP" id="MF_00728">
    <property type="entry name" value="EzrA"/>
    <property type="match status" value="1"/>
</dbReference>
<keyword evidence="4 8" id="KW-0175">Coiled coil</keyword>
<dbReference type="GO" id="GO:0000921">
    <property type="term" value="P:septin ring assembly"/>
    <property type="evidence" value="ECO:0007669"/>
    <property type="project" value="InterPro"/>
</dbReference>
<keyword evidence="7 8" id="KW-0131">Cell cycle</keyword>
<feature type="topological domain" description="Extracellular" evidence="8">
    <location>
        <begin position="1"/>
        <end position="2"/>
    </location>
</feature>
<keyword evidence="6 8" id="KW-0717">Septation</keyword>
<evidence type="ECO:0000256" key="4">
    <source>
        <dbReference type="ARBA" id="ARBA00023054"/>
    </source>
</evidence>
<keyword evidence="5 8" id="KW-0472">Membrane</keyword>
<comment type="function">
    <text evidence="8">Negative regulator of FtsZ ring formation; modulates the frequency and position of FtsZ ring formation. Inhibits FtsZ ring formation at polar sites. Interacts either with FtsZ or with one of its binding partners to promote depolymerization.</text>
</comment>
<keyword evidence="10" id="KW-1185">Reference proteome</keyword>
<evidence type="ECO:0000313" key="10">
    <source>
        <dbReference type="Proteomes" id="UP000595254"/>
    </source>
</evidence>
<dbReference type="RefSeq" id="WP_201647620.1">
    <property type="nucleotide sequence ID" value="NZ_CP068053.1"/>
</dbReference>
<dbReference type="AlphaFoldDB" id="A0A974NKI1"/>
<keyword evidence="1 8" id="KW-0132">Cell division</keyword>
<gene>
    <name evidence="8 9" type="primary">ezrA</name>
    <name evidence="9" type="ORF">I6J18_18370</name>
</gene>
<reference evidence="9 10" key="1">
    <citation type="submission" date="2021-01" db="EMBL/GenBank/DDBJ databases">
        <title>FDA dAtabase for Regulatory Grade micrObial Sequences (FDA-ARGOS): Supporting development and validation of Infectious Disease Dx tests.</title>
        <authorList>
            <person name="Nelson B."/>
            <person name="Plummer A."/>
            <person name="Tallon L."/>
            <person name="Sadzewicz L."/>
            <person name="Zhao X."/>
            <person name="Boylan J."/>
            <person name="Ott S."/>
            <person name="Bowen H."/>
            <person name="Vavikolanu K."/>
            <person name="Mehta A."/>
            <person name="Aluvathingal J."/>
            <person name="Nadendla S."/>
            <person name="Myers T."/>
            <person name="Yan Y."/>
            <person name="Sichtig H."/>
        </authorList>
    </citation>
    <scope>NUCLEOTIDE SEQUENCE [LARGE SCALE GENOMIC DNA]</scope>
    <source>
        <strain evidence="9 10">FDAARGOS_1161</strain>
    </source>
</reference>
<keyword evidence="3 8" id="KW-1133">Transmembrane helix</keyword>
<dbReference type="GO" id="GO:0000917">
    <property type="term" value="P:division septum assembly"/>
    <property type="evidence" value="ECO:0007669"/>
    <property type="project" value="UniProtKB-KW"/>
</dbReference>
<dbReference type="NCBIfam" id="NF003413">
    <property type="entry name" value="PRK04778.1-7"/>
    <property type="match status" value="1"/>
</dbReference>
<dbReference type="EMBL" id="CP068053">
    <property type="protein sequence ID" value="QQS99536.1"/>
    <property type="molecule type" value="Genomic_DNA"/>
</dbReference>
<proteinExistence type="inferred from homology"/>
<comment type="subcellular location">
    <subcellularLocation>
        <location evidence="8">Cell membrane</location>
        <topology evidence="8">Single-pass membrane protein</topology>
    </subcellularLocation>
    <text evidence="8">Colocalized with FtsZ to the nascent septal site.</text>
</comment>
<comment type="similarity">
    <text evidence="8">Belongs to the EzrA family.</text>
</comment>
<dbReference type="Pfam" id="PF06160">
    <property type="entry name" value="EzrA"/>
    <property type="match status" value="1"/>
</dbReference>
<name>A0A974NKI1_PERPY</name>
<feature type="topological domain" description="Cytoplasmic" evidence="8">
    <location>
        <begin position="22"/>
        <end position="564"/>
    </location>
</feature>
<dbReference type="Proteomes" id="UP000595254">
    <property type="component" value="Chromosome"/>
</dbReference>
<accession>A0A974NKI1</accession>
<feature type="coiled-coil region" evidence="8">
    <location>
        <begin position="376"/>
        <end position="424"/>
    </location>
</feature>
<feature type="coiled-coil region" evidence="8">
    <location>
        <begin position="249"/>
        <end position="276"/>
    </location>
</feature>
<evidence type="ECO:0000256" key="1">
    <source>
        <dbReference type="ARBA" id="ARBA00022618"/>
    </source>
</evidence>
<evidence type="ECO:0000256" key="8">
    <source>
        <dbReference type="HAMAP-Rule" id="MF_00728"/>
    </source>
</evidence>
<dbReference type="KEGG" id="ppsr:I6J18_18370"/>
<protein>
    <recommendedName>
        <fullName evidence="8">Septation ring formation regulator EzrA</fullName>
    </recommendedName>
</protein>
<organism evidence="9 10">
    <name type="scientific">Peribacillus psychrosaccharolyticus</name>
    <name type="common">Bacillus psychrosaccharolyticus</name>
    <dbReference type="NCBI Taxonomy" id="1407"/>
    <lineage>
        <taxon>Bacteria</taxon>
        <taxon>Bacillati</taxon>
        <taxon>Bacillota</taxon>
        <taxon>Bacilli</taxon>
        <taxon>Bacillales</taxon>
        <taxon>Bacillaceae</taxon>
        <taxon>Peribacillus</taxon>
    </lineage>
</organism>
<dbReference type="GO" id="GO:0005940">
    <property type="term" value="C:septin ring"/>
    <property type="evidence" value="ECO:0007669"/>
    <property type="project" value="InterPro"/>
</dbReference>
<keyword evidence="2 8" id="KW-0812">Transmembrane</keyword>
<evidence type="ECO:0000256" key="5">
    <source>
        <dbReference type="ARBA" id="ARBA00023136"/>
    </source>
</evidence>
<evidence type="ECO:0000256" key="6">
    <source>
        <dbReference type="ARBA" id="ARBA00023210"/>
    </source>
</evidence>
<evidence type="ECO:0000313" key="9">
    <source>
        <dbReference type="EMBL" id="QQS99536.1"/>
    </source>
</evidence>
<dbReference type="InterPro" id="IPR010379">
    <property type="entry name" value="EzrA"/>
</dbReference>
<evidence type="ECO:0000256" key="3">
    <source>
        <dbReference type="ARBA" id="ARBA00022989"/>
    </source>
</evidence>